<keyword evidence="2" id="KW-0732">Signal</keyword>
<protein>
    <recommendedName>
        <fullName evidence="5">DUF834 domain-containing protein</fullName>
    </recommendedName>
</protein>
<feature type="signal peptide" evidence="2">
    <location>
        <begin position="1"/>
        <end position="25"/>
    </location>
</feature>
<dbReference type="EnsemblPlants" id="ONIVA06G17740.1">
    <property type="protein sequence ID" value="ONIVA06G17740.1"/>
    <property type="gene ID" value="ONIVA06G17740"/>
</dbReference>
<keyword evidence="4" id="KW-1185">Reference proteome</keyword>
<reference evidence="3" key="1">
    <citation type="submission" date="2015-04" db="UniProtKB">
        <authorList>
            <consortium name="EnsemblPlants"/>
        </authorList>
    </citation>
    <scope>IDENTIFICATION</scope>
    <source>
        <strain evidence="3">SL10</strain>
    </source>
</reference>
<dbReference type="Gramene" id="ONIVA06G17740.1">
    <property type="protein sequence ID" value="ONIVA06G17740.1"/>
    <property type="gene ID" value="ONIVA06G17740"/>
</dbReference>
<accession>A0A0E0HQX0</accession>
<dbReference type="Proteomes" id="UP000006591">
    <property type="component" value="Chromosome 6"/>
</dbReference>
<dbReference type="HOGENOM" id="CLU_1067047_0_0_1"/>
<name>A0A0E0HQX0_ORYNI</name>
<organism evidence="3">
    <name type="scientific">Oryza nivara</name>
    <name type="common">Indian wild rice</name>
    <name type="synonym">Oryza sativa f. spontanea</name>
    <dbReference type="NCBI Taxonomy" id="4536"/>
    <lineage>
        <taxon>Eukaryota</taxon>
        <taxon>Viridiplantae</taxon>
        <taxon>Streptophyta</taxon>
        <taxon>Embryophyta</taxon>
        <taxon>Tracheophyta</taxon>
        <taxon>Spermatophyta</taxon>
        <taxon>Magnoliopsida</taxon>
        <taxon>Liliopsida</taxon>
        <taxon>Poales</taxon>
        <taxon>Poaceae</taxon>
        <taxon>BOP clade</taxon>
        <taxon>Oryzoideae</taxon>
        <taxon>Oryzeae</taxon>
        <taxon>Oryzinae</taxon>
        <taxon>Oryza</taxon>
    </lineage>
</organism>
<evidence type="ECO:0008006" key="5">
    <source>
        <dbReference type="Google" id="ProtNLM"/>
    </source>
</evidence>
<dbReference type="AlphaFoldDB" id="A0A0E0HQX0"/>
<evidence type="ECO:0000313" key="3">
    <source>
        <dbReference type="EnsemblPlants" id="ONIVA06G17740.1"/>
    </source>
</evidence>
<feature type="compositionally biased region" description="Basic residues" evidence="1">
    <location>
        <begin position="42"/>
        <end position="60"/>
    </location>
</feature>
<reference evidence="3" key="2">
    <citation type="submission" date="2018-04" db="EMBL/GenBank/DDBJ databases">
        <title>OnivRS2 (Oryza nivara Reference Sequence Version 2).</title>
        <authorList>
            <person name="Zhang J."/>
            <person name="Kudrna D."/>
            <person name="Lee S."/>
            <person name="Talag J."/>
            <person name="Rajasekar S."/>
            <person name="Welchert J."/>
            <person name="Hsing Y.-I."/>
            <person name="Wing R.A."/>
        </authorList>
    </citation>
    <scope>NUCLEOTIDE SEQUENCE [LARGE SCALE GENOMIC DNA]</scope>
    <source>
        <strain evidence="3">SL10</strain>
    </source>
</reference>
<evidence type="ECO:0000256" key="1">
    <source>
        <dbReference type="SAM" id="MobiDB-lite"/>
    </source>
</evidence>
<proteinExistence type="predicted"/>
<sequence>MSVPHLLSFIPFSFLLLFLISPLVPLSAPLHRAAQGEDRRGRGALRRQPAFRRRTRRDRCRRGNDSQCGDGECDEAEGHARRRCSTRRGGTTEEDEDGGCRGGGGKAPRWRKAGPMRPAAVGVGHAATPARGRMKMTVSVGAEAEVGGGCGGGARAAGLAARGGDARAGWLGRTRRRPARRRWGDGGKREGSSKEWIRRHCVGTVAKRRAWAAWTRRTPNVWNHDYRRWRAGMRGFALGVAVLARRMSTSAQDGDSGGAAA</sequence>
<feature type="chain" id="PRO_5002362198" description="DUF834 domain-containing protein" evidence="2">
    <location>
        <begin position="26"/>
        <end position="261"/>
    </location>
</feature>
<evidence type="ECO:0000313" key="4">
    <source>
        <dbReference type="Proteomes" id="UP000006591"/>
    </source>
</evidence>
<evidence type="ECO:0000256" key="2">
    <source>
        <dbReference type="SAM" id="SignalP"/>
    </source>
</evidence>
<feature type="region of interest" description="Disordered" evidence="1">
    <location>
        <begin position="33"/>
        <end position="126"/>
    </location>
</feature>